<sequence>MAALIAAAPIADETMTVTKATPWQYGTGGGIVGFIVLILDIIVFIEVLKSNRPPANKLIWCLVVFLFPIVGMAVYFVFSNRKAHNTYEPLP</sequence>
<keyword evidence="4 6" id="KW-1133">Transmembrane helix</keyword>
<comment type="caution">
    <text evidence="8">The sequence shown here is derived from an EMBL/GenBank/DDBJ whole genome shotgun (WGS) entry which is preliminary data.</text>
</comment>
<keyword evidence="2" id="KW-1003">Cell membrane</keyword>
<dbReference type="GO" id="GO:0005886">
    <property type="term" value="C:plasma membrane"/>
    <property type="evidence" value="ECO:0007669"/>
    <property type="project" value="UniProtKB-SubCell"/>
</dbReference>
<evidence type="ECO:0000256" key="2">
    <source>
        <dbReference type="ARBA" id="ARBA00022475"/>
    </source>
</evidence>
<evidence type="ECO:0000256" key="4">
    <source>
        <dbReference type="ARBA" id="ARBA00022989"/>
    </source>
</evidence>
<dbReference type="InterPro" id="IPR027379">
    <property type="entry name" value="CLS_N"/>
</dbReference>
<keyword evidence="3 6" id="KW-0812">Transmembrane</keyword>
<name>A0AAN9YQP1_9PEZI</name>
<evidence type="ECO:0000256" key="1">
    <source>
        <dbReference type="ARBA" id="ARBA00004651"/>
    </source>
</evidence>
<protein>
    <recommendedName>
        <fullName evidence="7">Cardiolipin synthase N-terminal domain-containing protein</fullName>
    </recommendedName>
</protein>
<dbReference type="Proteomes" id="UP001320420">
    <property type="component" value="Unassembled WGS sequence"/>
</dbReference>
<reference evidence="8 9" key="1">
    <citation type="submission" date="2024-02" db="EMBL/GenBank/DDBJ databases">
        <title>De novo assembly and annotation of 12 fungi associated with fruit tree decline syndrome in Ontario, Canada.</title>
        <authorList>
            <person name="Sulman M."/>
            <person name="Ellouze W."/>
            <person name="Ilyukhin E."/>
        </authorList>
    </citation>
    <scope>NUCLEOTIDE SEQUENCE [LARGE SCALE GENOMIC DNA]</scope>
    <source>
        <strain evidence="8 9">M11/M66-122</strain>
    </source>
</reference>
<organism evidence="8 9">
    <name type="scientific">Diatrype stigma</name>
    <dbReference type="NCBI Taxonomy" id="117547"/>
    <lineage>
        <taxon>Eukaryota</taxon>
        <taxon>Fungi</taxon>
        <taxon>Dikarya</taxon>
        <taxon>Ascomycota</taxon>
        <taxon>Pezizomycotina</taxon>
        <taxon>Sordariomycetes</taxon>
        <taxon>Xylariomycetidae</taxon>
        <taxon>Xylariales</taxon>
        <taxon>Diatrypaceae</taxon>
        <taxon>Diatrype</taxon>
    </lineage>
</organism>
<evidence type="ECO:0000313" key="8">
    <source>
        <dbReference type="EMBL" id="KAK7755403.1"/>
    </source>
</evidence>
<dbReference type="AlphaFoldDB" id="A0AAN9YQP1"/>
<evidence type="ECO:0000259" key="7">
    <source>
        <dbReference type="Pfam" id="PF13396"/>
    </source>
</evidence>
<feature type="transmembrane region" description="Helical" evidence="6">
    <location>
        <begin position="57"/>
        <end position="78"/>
    </location>
</feature>
<keyword evidence="5 6" id="KW-0472">Membrane</keyword>
<feature type="transmembrane region" description="Helical" evidence="6">
    <location>
        <begin position="23"/>
        <end position="45"/>
    </location>
</feature>
<keyword evidence="9" id="KW-1185">Reference proteome</keyword>
<gene>
    <name evidence="8" type="ORF">SLS62_002630</name>
</gene>
<feature type="domain" description="Cardiolipin synthase N-terminal" evidence="7">
    <location>
        <begin position="38"/>
        <end position="79"/>
    </location>
</feature>
<comment type="subcellular location">
    <subcellularLocation>
        <location evidence="1">Cell membrane</location>
        <topology evidence="1">Multi-pass membrane protein</topology>
    </subcellularLocation>
</comment>
<evidence type="ECO:0000256" key="3">
    <source>
        <dbReference type="ARBA" id="ARBA00022692"/>
    </source>
</evidence>
<evidence type="ECO:0000256" key="6">
    <source>
        <dbReference type="SAM" id="Phobius"/>
    </source>
</evidence>
<dbReference type="Pfam" id="PF13396">
    <property type="entry name" value="PLDc_N"/>
    <property type="match status" value="1"/>
</dbReference>
<dbReference type="EMBL" id="JAKJXP020000013">
    <property type="protein sequence ID" value="KAK7755403.1"/>
    <property type="molecule type" value="Genomic_DNA"/>
</dbReference>
<accession>A0AAN9YQP1</accession>
<proteinExistence type="predicted"/>
<evidence type="ECO:0000256" key="5">
    <source>
        <dbReference type="ARBA" id="ARBA00023136"/>
    </source>
</evidence>
<evidence type="ECO:0000313" key="9">
    <source>
        <dbReference type="Proteomes" id="UP001320420"/>
    </source>
</evidence>